<feature type="coiled-coil region" evidence="1">
    <location>
        <begin position="171"/>
        <end position="198"/>
    </location>
</feature>
<dbReference type="InterPro" id="IPR056813">
    <property type="entry name" value="GIL1_IRKI_C"/>
</dbReference>
<dbReference type="EMBL" id="MVGT01001382">
    <property type="protein sequence ID" value="OVA12423.1"/>
    <property type="molecule type" value="Genomic_DNA"/>
</dbReference>
<feature type="domain" description="DUF641" evidence="2">
    <location>
        <begin position="76"/>
        <end position="198"/>
    </location>
</feature>
<name>A0A200QPN0_MACCD</name>
<reference evidence="4 5" key="1">
    <citation type="journal article" date="2017" name="Mol. Plant">
        <title>The Genome of Medicinal Plant Macleaya cordata Provides New Insights into Benzylisoquinoline Alkaloids Metabolism.</title>
        <authorList>
            <person name="Liu X."/>
            <person name="Liu Y."/>
            <person name="Huang P."/>
            <person name="Ma Y."/>
            <person name="Qing Z."/>
            <person name="Tang Q."/>
            <person name="Cao H."/>
            <person name="Cheng P."/>
            <person name="Zheng Y."/>
            <person name="Yuan Z."/>
            <person name="Zhou Y."/>
            <person name="Liu J."/>
            <person name="Tang Z."/>
            <person name="Zhuo Y."/>
            <person name="Zhang Y."/>
            <person name="Yu L."/>
            <person name="Huang J."/>
            <person name="Yang P."/>
            <person name="Peng Q."/>
            <person name="Zhang J."/>
            <person name="Jiang W."/>
            <person name="Zhang Z."/>
            <person name="Lin K."/>
            <person name="Ro D.K."/>
            <person name="Chen X."/>
            <person name="Xiong X."/>
            <person name="Shang Y."/>
            <person name="Huang S."/>
            <person name="Zeng J."/>
        </authorList>
    </citation>
    <scope>NUCLEOTIDE SEQUENCE [LARGE SCALE GENOMIC DNA]</scope>
    <source>
        <strain evidence="5">cv. BLH2017</strain>
        <tissue evidence="4">Root</tissue>
    </source>
</reference>
<dbReference type="OMA" id="MFDAFHF"/>
<feature type="domain" description="GIL1/IRKI C-terminal" evidence="3">
    <location>
        <begin position="396"/>
        <end position="448"/>
    </location>
</feature>
<proteinExistence type="predicted"/>
<dbReference type="Pfam" id="PF24994">
    <property type="entry name" value="GIL1_IRKI_C"/>
    <property type="match status" value="1"/>
</dbReference>
<keyword evidence="5" id="KW-1185">Reference proteome</keyword>
<dbReference type="FunCoup" id="A0A200QPN0">
    <property type="interactions" value="1845"/>
</dbReference>
<evidence type="ECO:0000313" key="4">
    <source>
        <dbReference type="EMBL" id="OVA12423.1"/>
    </source>
</evidence>
<comment type="caution">
    <text evidence="4">The sequence shown here is derived from an EMBL/GenBank/DDBJ whole genome shotgun (WGS) entry which is preliminary data.</text>
</comment>
<dbReference type="Pfam" id="PF04859">
    <property type="entry name" value="DUF641"/>
    <property type="match status" value="1"/>
</dbReference>
<dbReference type="GO" id="GO:0009959">
    <property type="term" value="P:negative gravitropism"/>
    <property type="evidence" value="ECO:0007669"/>
    <property type="project" value="InterPro"/>
</dbReference>
<organism evidence="4 5">
    <name type="scientific">Macleaya cordata</name>
    <name type="common">Five-seeded plume-poppy</name>
    <name type="synonym">Bocconia cordata</name>
    <dbReference type="NCBI Taxonomy" id="56857"/>
    <lineage>
        <taxon>Eukaryota</taxon>
        <taxon>Viridiplantae</taxon>
        <taxon>Streptophyta</taxon>
        <taxon>Embryophyta</taxon>
        <taxon>Tracheophyta</taxon>
        <taxon>Spermatophyta</taxon>
        <taxon>Magnoliopsida</taxon>
        <taxon>Ranunculales</taxon>
        <taxon>Papaveraceae</taxon>
        <taxon>Papaveroideae</taxon>
        <taxon>Macleaya</taxon>
    </lineage>
</organism>
<protein>
    <submittedName>
        <fullName evidence="4">Uncharacterized protein</fullName>
    </submittedName>
</protein>
<dbReference type="PANTHER" id="PTHR31161">
    <property type="entry name" value="PROTEIN GRAVITROPIC IN THE LIGHT 1"/>
    <property type="match status" value="1"/>
</dbReference>
<dbReference type="InterPro" id="IPR006943">
    <property type="entry name" value="DUF641_pln"/>
</dbReference>
<dbReference type="GO" id="GO:0009639">
    <property type="term" value="P:response to red or far red light"/>
    <property type="evidence" value="ECO:0007669"/>
    <property type="project" value="InterPro"/>
</dbReference>
<dbReference type="InterPro" id="IPR040225">
    <property type="entry name" value="GIL1-like"/>
</dbReference>
<dbReference type="InParanoid" id="A0A200QPN0"/>
<evidence type="ECO:0000259" key="3">
    <source>
        <dbReference type="Pfam" id="PF24994"/>
    </source>
</evidence>
<evidence type="ECO:0000259" key="2">
    <source>
        <dbReference type="Pfam" id="PF04859"/>
    </source>
</evidence>
<accession>A0A200QPN0</accession>
<keyword evidence="1" id="KW-0175">Coiled coil</keyword>
<gene>
    <name evidence="4" type="ORF">BVC80_1793g17</name>
</gene>
<dbReference type="Proteomes" id="UP000195402">
    <property type="component" value="Unassembled WGS sequence"/>
</dbReference>
<evidence type="ECO:0000313" key="5">
    <source>
        <dbReference type="Proteomes" id="UP000195402"/>
    </source>
</evidence>
<dbReference type="AlphaFoldDB" id="A0A200QPN0"/>
<dbReference type="STRING" id="56857.A0A200QPN0"/>
<dbReference type="OrthoDB" id="1915848at2759"/>
<sequence>MDYSVKPSATNTSNVTGLVRNFTKVLRFKATGVGSKDRIIRKSTKFQDKPIKDSGLGVNGSESFEEDEDEKVRIRASIEALLSKLFASVSSIKASYAQLQSSQSPYDPDGIQSADEMVINELKHLSELKQCYLKKTMDPAPEVTQLLAEIQEQRSLLKTYEIMGKKFESQLKLQDSEITFLREKLEESDEQNRSIEQRLNPSEPLSVLDNLHFSGLNPTHFITVLRHAVKSIRSFTKLMIDEMETSGWDIDAAADSIEPGSVYWKPNHKCFAFESFVCRVMFDGFQCTNFALFKDSLAKQEKQNLHFFKTFMEMKSKTPQEILRHNPEFGRFVRVKYLDVVHPKMEFSFFGDLNQRNLINSGRYPETKFFSTFFEMAKRVWLLHRLAFSFDPQASIFQVKKGCRFSEVYMESVVENGFDEAQIISPRVSFTVIPGFKIGKTVIQCQVYLSMA</sequence>
<evidence type="ECO:0000256" key="1">
    <source>
        <dbReference type="SAM" id="Coils"/>
    </source>
</evidence>